<keyword evidence="1" id="KW-0813">Transport</keyword>
<dbReference type="SMART" id="SM00382">
    <property type="entry name" value="AAA"/>
    <property type="match status" value="1"/>
</dbReference>
<dbReference type="Proteomes" id="UP001596398">
    <property type="component" value="Unassembled WGS sequence"/>
</dbReference>
<dbReference type="InterPro" id="IPR050086">
    <property type="entry name" value="MetN_ABC_transporter-like"/>
</dbReference>
<dbReference type="GeneID" id="79267080"/>
<name>A0ABD5ZPV3_9EURY</name>
<dbReference type="InterPro" id="IPR017871">
    <property type="entry name" value="ABC_transporter-like_CS"/>
</dbReference>
<evidence type="ECO:0000256" key="2">
    <source>
        <dbReference type="ARBA" id="ARBA00022475"/>
    </source>
</evidence>
<dbReference type="SUPFAM" id="SSF52540">
    <property type="entry name" value="P-loop containing nucleoside triphosphate hydrolases"/>
    <property type="match status" value="1"/>
</dbReference>
<dbReference type="Pfam" id="PF00005">
    <property type="entry name" value="ABC_tran"/>
    <property type="match status" value="1"/>
</dbReference>
<feature type="region of interest" description="Disordered" evidence="7">
    <location>
        <begin position="240"/>
        <end position="264"/>
    </location>
</feature>
<sequence>MPSVSLQNVTKIYGQDTVALDDVSFEIDAGEFVVVLGPSGAGKSTLLRILNGLTPPTEGTVEIGGNPVSNAGSEVGMVFQMHYLIESMSAYRNALTGSLGRTNDLRSVLTLNDGDDKREALRALDTVGLLQEAEQRAGSMSGGQKQRVGIARALVQNPALLLADEPVSSLDPKAARDVMSYMKQAARERELTTLASLHQVNIAREFGDRFIGIRDGSVVFDGSRDDLSMEVVDELYYGESGAGNFSDDDGETETIGAETGGAGS</sequence>
<dbReference type="GO" id="GO:0005524">
    <property type="term" value="F:ATP binding"/>
    <property type="evidence" value="ECO:0007669"/>
    <property type="project" value="UniProtKB-KW"/>
</dbReference>
<organism evidence="9 10">
    <name type="scientific">Halosegnis marinus</name>
    <dbReference type="NCBI Taxonomy" id="3034023"/>
    <lineage>
        <taxon>Archaea</taxon>
        <taxon>Methanobacteriati</taxon>
        <taxon>Methanobacteriota</taxon>
        <taxon>Stenosarchaea group</taxon>
        <taxon>Halobacteria</taxon>
        <taxon>Halobacteriales</taxon>
        <taxon>Natronomonadaceae</taxon>
        <taxon>Halosegnis</taxon>
    </lineage>
</organism>
<accession>A0ABD5ZPV3</accession>
<dbReference type="InterPro" id="IPR012693">
    <property type="entry name" value="ABC_transpr_PhnC"/>
</dbReference>
<evidence type="ECO:0000256" key="1">
    <source>
        <dbReference type="ARBA" id="ARBA00022448"/>
    </source>
</evidence>
<dbReference type="InterPro" id="IPR003439">
    <property type="entry name" value="ABC_transporter-like_ATP-bd"/>
</dbReference>
<keyword evidence="2" id="KW-1003">Cell membrane</keyword>
<dbReference type="RefSeq" id="WP_276233515.1">
    <property type="nucleotide sequence ID" value="NZ_CP119802.1"/>
</dbReference>
<evidence type="ECO:0000256" key="6">
    <source>
        <dbReference type="ARBA" id="ARBA00023136"/>
    </source>
</evidence>
<evidence type="ECO:0000256" key="3">
    <source>
        <dbReference type="ARBA" id="ARBA00022741"/>
    </source>
</evidence>
<dbReference type="AlphaFoldDB" id="A0ABD5ZPV3"/>
<keyword evidence="4 9" id="KW-0067">ATP-binding</keyword>
<dbReference type="InterPro" id="IPR027417">
    <property type="entry name" value="P-loop_NTPase"/>
</dbReference>
<proteinExistence type="predicted"/>
<dbReference type="EMBL" id="JBHTAP010000001">
    <property type="protein sequence ID" value="MFC7235387.1"/>
    <property type="molecule type" value="Genomic_DNA"/>
</dbReference>
<dbReference type="PANTHER" id="PTHR43166:SF6">
    <property type="entry name" value="PHOSPHONATES IMPORT ATP-BINDING PROTEIN PHNC"/>
    <property type="match status" value="1"/>
</dbReference>
<protein>
    <submittedName>
        <fullName evidence="9">Phosphonate ABC transporter ATP-binding protein</fullName>
    </submittedName>
</protein>
<evidence type="ECO:0000313" key="9">
    <source>
        <dbReference type="EMBL" id="MFC7235387.1"/>
    </source>
</evidence>
<dbReference type="PANTHER" id="PTHR43166">
    <property type="entry name" value="AMINO ACID IMPORT ATP-BINDING PROTEIN"/>
    <property type="match status" value="1"/>
</dbReference>
<dbReference type="Gene3D" id="3.40.50.300">
    <property type="entry name" value="P-loop containing nucleotide triphosphate hydrolases"/>
    <property type="match status" value="1"/>
</dbReference>
<evidence type="ECO:0000256" key="7">
    <source>
        <dbReference type="SAM" id="MobiDB-lite"/>
    </source>
</evidence>
<keyword evidence="10" id="KW-1185">Reference proteome</keyword>
<dbReference type="PROSITE" id="PS50893">
    <property type="entry name" value="ABC_TRANSPORTER_2"/>
    <property type="match status" value="1"/>
</dbReference>
<gene>
    <name evidence="9" type="ORF">ACFQJ4_08690</name>
</gene>
<dbReference type="InterPro" id="IPR003593">
    <property type="entry name" value="AAA+_ATPase"/>
</dbReference>
<keyword evidence="6" id="KW-0472">Membrane</keyword>
<reference evidence="9 10" key="1">
    <citation type="journal article" date="2019" name="Int. J. Syst. Evol. Microbiol.">
        <title>The Global Catalogue of Microorganisms (GCM) 10K type strain sequencing project: providing services to taxonomists for standard genome sequencing and annotation.</title>
        <authorList>
            <consortium name="The Broad Institute Genomics Platform"/>
            <consortium name="The Broad Institute Genome Sequencing Center for Infectious Disease"/>
            <person name="Wu L."/>
            <person name="Ma J."/>
        </authorList>
    </citation>
    <scope>NUCLEOTIDE SEQUENCE [LARGE SCALE GENOMIC DNA]</scope>
    <source>
        <strain evidence="9 10">DT85</strain>
    </source>
</reference>
<comment type="caution">
    <text evidence="9">The sequence shown here is derived from an EMBL/GenBank/DDBJ whole genome shotgun (WGS) entry which is preliminary data.</text>
</comment>
<evidence type="ECO:0000313" key="10">
    <source>
        <dbReference type="Proteomes" id="UP001596398"/>
    </source>
</evidence>
<evidence type="ECO:0000256" key="4">
    <source>
        <dbReference type="ARBA" id="ARBA00022840"/>
    </source>
</evidence>
<keyword evidence="5" id="KW-1278">Translocase</keyword>
<keyword evidence="3" id="KW-0547">Nucleotide-binding</keyword>
<dbReference type="PROSITE" id="PS00211">
    <property type="entry name" value="ABC_TRANSPORTER_1"/>
    <property type="match status" value="1"/>
</dbReference>
<dbReference type="CDD" id="cd03256">
    <property type="entry name" value="ABC_PhnC_transporter"/>
    <property type="match status" value="1"/>
</dbReference>
<evidence type="ECO:0000256" key="5">
    <source>
        <dbReference type="ARBA" id="ARBA00022967"/>
    </source>
</evidence>
<feature type="domain" description="ABC transporter" evidence="8">
    <location>
        <begin position="4"/>
        <end position="240"/>
    </location>
</feature>
<evidence type="ECO:0000259" key="8">
    <source>
        <dbReference type="PROSITE" id="PS50893"/>
    </source>
</evidence>